<dbReference type="Proteomes" id="UP000314982">
    <property type="component" value="Unassembled WGS sequence"/>
</dbReference>
<dbReference type="Pfam" id="PF08059">
    <property type="entry name" value="SEP"/>
    <property type="match status" value="1"/>
</dbReference>
<dbReference type="InterPro" id="IPR036241">
    <property type="entry name" value="NSFL1C_SEP_dom_sf"/>
</dbReference>
<evidence type="ECO:0000256" key="2">
    <source>
        <dbReference type="ARBA" id="ARBA00022490"/>
    </source>
</evidence>
<dbReference type="SMART" id="SM00553">
    <property type="entry name" value="SEP"/>
    <property type="match status" value="1"/>
</dbReference>
<dbReference type="SUPFAM" id="SSF102848">
    <property type="entry name" value="NSFL1 (p97 ATPase) cofactor p47, SEP domain"/>
    <property type="match status" value="1"/>
</dbReference>
<evidence type="ECO:0000256" key="8">
    <source>
        <dbReference type="ARBA" id="ARBA00075811"/>
    </source>
</evidence>
<dbReference type="InterPro" id="IPR029071">
    <property type="entry name" value="Ubiquitin-like_domsf"/>
</dbReference>
<feature type="domain" description="UBX" evidence="11">
    <location>
        <begin position="416"/>
        <end position="493"/>
    </location>
</feature>
<keyword evidence="4" id="KW-0206">Cytoskeleton</keyword>
<protein>
    <recommendedName>
        <fullName evidence="7">UBX domain-containing protein 11</fullName>
    </recommendedName>
    <alternativeName>
        <fullName evidence="9">Socius</fullName>
    </alternativeName>
    <alternativeName>
        <fullName evidence="8">UBX domain-containing protein 5</fullName>
    </alternativeName>
</protein>
<organism evidence="13 14">
    <name type="scientific">Hucho hucho</name>
    <name type="common">huchen</name>
    <dbReference type="NCBI Taxonomy" id="62062"/>
    <lineage>
        <taxon>Eukaryota</taxon>
        <taxon>Metazoa</taxon>
        <taxon>Chordata</taxon>
        <taxon>Craniata</taxon>
        <taxon>Vertebrata</taxon>
        <taxon>Euteleostomi</taxon>
        <taxon>Actinopterygii</taxon>
        <taxon>Neopterygii</taxon>
        <taxon>Teleostei</taxon>
        <taxon>Protacanthopterygii</taxon>
        <taxon>Salmoniformes</taxon>
        <taxon>Salmonidae</taxon>
        <taxon>Salmoninae</taxon>
        <taxon>Hucho</taxon>
    </lineage>
</organism>
<accession>A0A4W5LAI9</accession>
<dbReference type="GO" id="GO:0005856">
    <property type="term" value="C:cytoskeleton"/>
    <property type="evidence" value="ECO:0007669"/>
    <property type="project" value="UniProtKB-SubCell"/>
</dbReference>
<keyword evidence="14" id="KW-1185">Reference proteome</keyword>
<feature type="compositionally biased region" description="Polar residues" evidence="10">
    <location>
        <begin position="185"/>
        <end position="197"/>
    </location>
</feature>
<dbReference type="PANTHER" id="PTHR23333">
    <property type="entry name" value="UBX DOMAIN CONTAINING PROTEIN"/>
    <property type="match status" value="1"/>
</dbReference>
<dbReference type="PROSITE" id="PS51399">
    <property type="entry name" value="SEP"/>
    <property type="match status" value="1"/>
</dbReference>
<keyword evidence="3" id="KW-0175">Coiled coil</keyword>
<dbReference type="GeneTree" id="ENSGT00520000055567"/>
<evidence type="ECO:0000259" key="11">
    <source>
        <dbReference type="PROSITE" id="PS50033"/>
    </source>
</evidence>
<dbReference type="FunFam" id="3.10.20.90:FF:000454">
    <property type="entry name" value="UBX domain protein 11"/>
    <property type="match status" value="1"/>
</dbReference>
<dbReference type="AlphaFoldDB" id="A0A4W5LAI9"/>
<dbReference type="Pfam" id="PF00789">
    <property type="entry name" value="UBX"/>
    <property type="match status" value="1"/>
</dbReference>
<dbReference type="Gene3D" id="3.30.420.210">
    <property type="entry name" value="SEP domain"/>
    <property type="match status" value="1"/>
</dbReference>
<evidence type="ECO:0000256" key="5">
    <source>
        <dbReference type="ARBA" id="ARBA00059434"/>
    </source>
</evidence>
<comment type="function">
    <text evidence="5">May be involved in the reorganization of actin cytoskeleton mediated by RND1, RND2 and RND3. Promotes RHOA activation mediated by GNA12 and GNA13.</text>
</comment>
<evidence type="ECO:0000259" key="12">
    <source>
        <dbReference type="PROSITE" id="PS51399"/>
    </source>
</evidence>
<dbReference type="CDD" id="cd17077">
    <property type="entry name" value="UBX_UBXN11"/>
    <property type="match status" value="1"/>
</dbReference>
<dbReference type="Ensembl" id="ENSHHUT00000023695.1">
    <property type="protein sequence ID" value="ENSHHUP00000022832.1"/>
    <property type="gene ID" value="ENSHHUG00000014301.1"/>
</dbReference>
<evidence type="ECO:0000313" key="14">
    <source>
        <dbReference type="Proteomes" id="UP000314982"/>
    </source>
</evidence>
<evidence type="ECO:0000256" key="6">
    <source>
        <dbReference type="ARBA" id="ARBA00062345"/>
    </source>
</evidence>
<dbReference type="Gene3D" id="3.10.20.90">
    <property type="entry name" value="Phosphatidylinositol 3-kinase Catalytic Subunit, Chain A, domain 1"/>
    <property type="match status" value="1"/>
</dbReference>
<reference evidence="14" key="1">
    <citation type="submission" date="2018-06" db="EMBL/GenBank/DDBJ databases">
        <title>Genome assembly of Danube salmon.</title>
        <authorList>
            <person name="Macqueen D.J."/>
            <person name="Gundappa M.K."/>
        </authorList>
    </citation>
    <scope>NUCLEOTIDE SEQUENCE [LARGE SCALE GENOMIC DNA]</scope>
</reference>
<evidence type="ECO:0000256" key="4">
    <source>
        <dbReference type="ARBA" id="ARBA00023212"/>
    </source>
</evidence>
<dbReference type="InterPro" id="IPR001012">
    <property type="entry name" value="UBX_dom"/>
</dbReference>
<dbReference type="GO" id="GO:0043161">
    <property type="term" value="P:proteasome-mediated ubiquitin-dependent protein catabolic process"/>
    <property type="evidence" value="ECO:0007669"/>
    <property type="project" value="TreeGrafter"/>
</dbReference>
<feature type="region of interest" description="Disordered" evidence="10">
    <location>
        <begin position="172"/>
        <end position="197"/>
    </location>
</feature>
<name>A0A4W5LAI9_9TELE</name>
<reference evidence="13" key="2">
    <citation type="submission" date="2025-08" db="UniProtKB">
        <authorList>
            <consortium name="Ensembl"/>
        </authorList>
    </citation>
    <scope>IDENTIFICATION</scope>
</reference>
<dbReference type="SMART" id="SM00166">
    <property type="entry name" value="UBX"/>
    <property type="match status" value="1"/>
</dbReference>
<proteinExistence type="predicted"/>
<evidence type="ECO:0000256" key="10">
    <source>
        <dbReference type="SAM" id="MobiDB-lite"/>
    </source>
</evidence>
<dbReference type="PANTHER" id="PTHR23333:SF4">
    <property type="entry name" value="UBX DOMAIN-CONTAINING PROTEIN 11"/>
    <property type="match status" value="1"/>
</dbReference>
<evidence type="ECO:0000313" key="13">
    <source>
        <dbReference type="Ensembl" id="ENSHHUP00000022832.1"/>
    </source>
</evidence>
<evidence type="ECO:0000256" key="3">
    <source>
        <dbReference type="ARBA" id="ARBA00023054"/>
    </source>
</evidence>
<keyword evidence="2" id="KW-0963">Cytoplasm</keyword>
<evidence type="ECO:0000256" key="1">
    <source>
        <dbReference type="ARBA" id="ARBA00004245"/>
    </source>
</evidence>
<dbReference type="SUPFAM" id="SSF54236">
    <property type="entry name" value="Ubiquitin-like"/>
    <property type="match status" value="1"/>
</dbReference>
<feature type="domain" description="SEP" evidence="12">
    <location>
        <begin position="242"/>
        <end position="306"/>
    </location>
</feature>
<comment type="subcellular location">
    <subcellularLocation>
        <location evidence="1">Cytoplasm</location>
        <location evidence="1">Cytoskeleton</location>
    </subcellularLocation>
</comment>
<dbReference type="STRING" id="62062.ENSHHUP00000022832"/>
<dbReference type="FunFam" id="3.30.420.210:FF:000003">
    <property type="entry name" value="UBX domain protein 11"/>
    <property type="match status" value="1"/>
</dbReference>
<evidence type="ECO:0000256" key="7">
    <source>
        <dbReference type="ARBA" id="ARBA00073759"/>
    </source>
</evidence>
<dbReference type="InterPro" id="IPR012989">
    <property type="entry name" value="SEP_domain"/>
</dbReference>
<dbReference type="GO" id="GO:0043130">
    <property type="term" value="F:ubiquitin binding"/>
    <property type="evidence" value="ECO:0007669"/>
    <property type="project" value="TreeGrafter"/>
</dbReference>
<evidence type="ECO:0000256" key="9">
    <source>
        <dbReference type="ARBA" id="ARBA00081109"/>
    </source>
</evidence>
<reference evidence="13" key="3">
    <citation type="submission" date="2025-09" db="UniProtKB">
        <authorList>
            <consortium name="Ensembl"/>
        </authorList>
    </citation>
    <scope>IDENTIFICATION</scope>
</reference>
<comment type="subunit">
    <text evidence="6">Interacts with GNA12, GNA13, RND1, RND2 and RND3.</text>
</comment>
<sequence>MSSPLAMLRKYRRVPLPGPMNQQGRRVPFKEKPFAEYEATLLNDVSTLNHPMPQAQATDIACPSKSKAKQRKSNSCCAPPSDFELMSSMMQRLTLLETKVKTQALDIDHKEKIITVLEEKLKLLQKSTEKNGDRSREDDLIKTCDRLQGQVLEMERFLNDYGMIWVGSGEERDTASQQEVEEAEQTQSSERGGWQPETSVTRRNFQINFDLVLQNIQQLNILAGEGESYVRVTSRGAQLAQQHLIPLRLYSNGIFMFNGPFRSYQEASTQQCMQDLMDGYFPSELQDRFADGVPFQVHDRREEEFQERQPWAEFPGKGQAVVGCTEGEKSTDSLEHAYCPVSQIPGRKLTMDQFLNRLPKVVVKAGRVIDIRDSVKASLQGSSDAPNSHAVTLIDTPELQAMKERLELRETDPPNSARDVTTLRVKSEDGEHTYIMKMRFSETIGHLRQYLDKHRWTDATAYDIISAFPQRLYSEDSRTLLSCGLTPNAALLLRTRPGPPQ</sequence>
<dbReference type="PROSITE" id="PS50033">
    <property type="entry name" value="UBX"/>
    <property type="match status" value="1"/>
</dbReference>